<dbReference type="CDD" id="cd06261">
    <property type="entry name" value="TM_PBP2"/>
    <property type="match status" value="1"/>
</dbReference>
<feature type="transmembrane region" description="Helical" evidence="9">
    <location>
        <begin position="218"/>
        <end position="239"/>
    </location>
</feature>
<feature type="transmembrane region" description="Helical" evidence="9">
    <location>
        <begin position="288"/>
        <end position="311"/>
    </location>
</feature>
<gene>
    <name evidence="12" type="ordered locus">Cyan10605_2434</name>
</gene>
<feature type="transmembrane region" description="Helical" evidence="9">
    <location>
        <begin position="120"/>
        <end position="145"/>
    </location>
</feature>
<accession>K9Z7G2</accession>
<evidence type="ECO:0000256" key="4">
    <source>
        <dbReference type="ARBA" id="ARBA00022475"/>
    </source>
</evidence>
<feature type="transmembrane region" description="Helical" evidence="9">
    <location>
        <begin position="174"/>
        <end position="197"/>
    </location>
</feature>
<keyword evidence="6 9" id="KW-0812">Transmembrane</keyword>
<keyword evidence="13" id="KW-1185">Reference proteome</keyword>
<feature type="transmembrane region" description="Helical" evidence="9">
    <location>
        <begin position="29"/>
        <end position="57"/>
    </location>
</feature>
<dbReference type="KEGG" id="can:Cyan10605_2434"/>
<dbReference type="AlphaFoldDB" id="K9Z7G2"/>
<keyword evidence="8 9" id="KW-0472">Membrane</keyword>
<comment type="function">
    <text evidence="10">Part of the binding-protein-dependent transport system for phosphate; probably responsible for the translocation of the substrate across the membrane.</text>
</comment>
<comment type="similarity">
    <text evidence="2 10">Belongs to the binding-protein-dependent transport system permease family. CysTW subfamily.</text>
</comment>
<dbReference type="HOGENOM" id="CLU_033621_1_3_3"/>
<feature type="transmembrane region" description="Helical" evidence="9">
    <location>
        <begin position="77"/>
        <end position="108"/>
    </location>
</feature>
<dbReference type="PANTHER" id="PTHR30425:SF1">
    <property type="entry name" value="PHOSPHATE TRANSPORT SYSTEM PERMEASE PROTEIN PSTC"/>
    <property type="match status" value="1"/>
</dbReference>
<dbReference type="Pfam" id="PF00528">
    <property type="entry name" value="BPD_transp_1"/>
    <property type="match status" value="1"/>
</dbReference>
<feature type="domain" description="ABC transmembrane type-1" evidence="11">
    <location>
        <begin position="83"/>
        <end position="307"/>
    </location>
</feature>
<evidence type="ECO:0000256" key="5">
    <source>
        <dbReference type="ARBA" id="ARBA00022592"/>
    </source>
</evidence>
<protein>
    <recommendedName>
        <fullName evidence="10">Phosphate transport system permease protein</fullName>
    </recommendedName>
</protein>
<dbReference type="Gene3D" id="1.10.3720.10">
    <property type="entry name" value="MetI-like"/>
    <property type="match status" value="1"/>
</dbReference>
<dbReference type="PROSITE" id="PS50928">
    <property type="entry name" value="ABC_TM1"/>
    <property type="match status" value="1"/>
</dbReference>
<dbReference type="InterPro" id="IPR000515">
    <property type="entry name" value="MetI-like"/>
</dbReference>
<dbReference type="InterPro" id="IPR051124">
    <property type="entry name" value="Phosphate_Transport_Permease"/>
</dbReference>
<evidence type="ECO:0000256" key="10">
    <source>
        <dbReference type="RuleBase" id="RU363054"/>
    </source>
</evidence>
<evidence type="ECO:0000313" key="13">
    <source>
        <dbReference type="Proteomes" id="UP000010480"/>
    </source>
</evidence>
<keyword evidence="4 10" id="KW-1003">Cell membrane</keyword>
<dbReference type="Proteomes" id="UP000010480">
    <property type="component" value="Chromosome"/>
</dbReference>
<dbReference type="STRING" id="755178.Cyan10605_2434"/>
<dbReference type="eggNOG" id="COG0573">
    <property type="taxonomic scope" value="Bacteria"/>
</dbReference>
<dbReference type="OrthoDB" id="9785113at2"/>
<proteinExistence type="inferred from homology"/>
<dbReference type="PATRIC" id="fig|755178.3.peg.2578"/>
<evidence type="ECO:0000256" key="6">
    <source>
        <dbReference type="ARBA" id="ARBA00022692"/>
    </source>
</evidence>
<comment type="subcellular location">
    <subcellularLocation>
        <location evidence="1 9">Cell membrane</location>
        <topology evidence="1 9">Multi-pass membrane protein</topology>
    </subcellularLocation>
</comment>
<evidence type="ECO:0000259" key="11">
    <source>
        <dbReference type="PROSITE" id="PS50928"/>
    </source>
</evidence>
<keyword evidence="5 10" id="KW-0592">Phosphate transport</keyword>
<evidence type="ECO:0000256" key="2">
    <source>
        <dbReference type="ARBA" id="ARBA00007069"/>
    </source>
</evidence>
<dbReference type="RefSeq" id="WP_015220238.1">
    <property type="nucleotide sequence ID" value="NC_019776.1"/>
</dbReference>
<name>K9Z7G2_CYAAP</name>
<evidence type="ECO:0000256" key="7">
    <source>
        <dbReference type="ARBA" id="ARBA00022989"/>
    </source>
</evidence>
<evidence type="ECO:0000256" key="9">
    <source>
        <dbReference type="RuleBase" id="RU363032"/>
    </source>
</evidence>
<dbReference type="EMBL" id="CP003947">
    <property type="protein sequence ID" value="AFZ54515.1"/>
    <property type="molecule type" value="Genomic_DNA"/>
</dbReference>
<dbReference type="SUPFAM" id="SSF161098">
    <property type="entry name" value="MetI-like"/>
    <property type="match status" value="1"/>
</dbReference>
<evidence type="ECO:0000313" key="12">
    <source>
        <dbReference type="EMBL" id="AFZ54515.1"/>
    </source>
</evidence>
<reference evidence="13" key="1">
    <citation type="journal article" date="2013" name="Proc. Natl. Acad. Sci. U.S.A.">
        <title>Improving the coverage of the cyanobacterial phylum using diversity-driven genome sequencing.</title>
        <authorList>
            <person name="Shih P.M."/>
            <person name="Wu D."/>
            <person name="Latifi A."/>
            <person name="Axen S.D."/>
            <person name="Fewer D.P."/>
            <person name="Talla E."/>
            <person name="Calteau A."/>
            <person name="Cai F."/>
            <person name="Tandeau de Marsac N."/>
            <person name="Rippka R."/>
            <person name="Herdman M."/>
            <person name="Sivonen K."/>
            <person name="Coursin T."/>
            <person name="Laurent T."/>
            <person name="Goodwin L."/>
            <person name="Nolan M."/>
            <person name="Davenport K.W."/>
            <person name="Han C.S."/>
            <person name="Rubin E.M."/>
            <person name="Eisen J.A."/>
            <person name="Woyke T."/>
            <person name="Gugger M."/>
            <person name="Kerfeld C.A."/>
        </authorList>
    </citation>
    <scope>NUCLEOTIDE SEQUENCE [LARGE SCALE GENOMIC DNA]</scope>
    <source>
        <strain evidence="13">PCC 10605</strain>
    </source>
</reference>
<dbReference type="InterPro" id="IPR011864">
    <property type="entry name" value="Phosphate_PstC"/>
</dbReference>
<keyword evidence="3 9" id="KW-0813">Transport</keyword>
<dbReference type="GO" id="GO:0006817">
    <property type="term" value="P:phosphate ion transport"/>
    <property type="evidence" value="ECO:0007669"/>
    <property type="project" value="UniProtKB-KW"/>
</dbReference>
<dbReference type="GO" id="GO:0005886">
    <property type="term" value="C:plasma membrane"/>
    <property type="evidence" value="ECO:0007669"/>
    <property type="project" value="UniProtKB-SubCell"/>
</dbReference>
<dbReference type="GO" id="GO:0005315">
    <property type="term" value="F:phosphate transmembrane transporter activity"/>
    <property type="evidence" value="ECO:0007669"/>
    <property type="project" value="InterPro"/>
</dbReference>
<organism evidence="12 13">
    <name type="scientific">Cyanobacterium aponinum (strain PCC 10605)</name>
    <dbReference type="NCBI Taxonomy" id="755178"/>
    <lineage>
        <taxon>Bacteria</taxon>
        <taxon>Bacillati</taxon>
        <taxon>Cyanobacteriota</taxon>
        <taxon>Cyanophyceae</taxon>
        <taxon>Oscillatoriophycideae</taxon>
        <taxon>Chroococcales</taxon>
        <taxon>Geminocystaceae</taxon>
        <taxon>Cyanobacterium</taxon>
    </lineage>
</organism>
<dbReference type="NCBIfam" id="TIGR02138">
    <property type="entry name" value="phosphate_pstC"/>
    <property type="match status" value="1"/>
</dbReference>
<sequence>MSRSDGNDSYSIGNSPRGVEKKLDISFRWLTLALAITIGVILISIAIIITIGAWPAIKEFNFTFFNNSNWNPVENKYGVIAVVYGTLVSSLIALIIAIPLGVGAAVFLSEDFLPEQIRTILVFLVELLAAIPSVVYGLWGIFVLIPLTKSFGTWLNANFGWFPLFSTPPTGPGMLPAGIILAIMILPIIIAISRDSLASLPPDLRQASLGLGATRWETIFRVLIPAAISGIVGGIMLALGRAMGETMAATMIIGNSNNLNISILAPANTIASLIANQFAEASGLQVSALMYAGLVLMILTLIVNIGAEYIVNQVKARYE</sequence>
<keyword evidence="7 9" id="KW-1133">Transmembrane helix</keyword>
<dbReference type="PANTHER" id="PTHR30425">
    <property type="entry name" value="PHOSPHATE TRANSPORT SYSTEM PERMEASE PROTEIN PST"/>
    <property type="match status" value="1"/>
</dbReference>
<evidence type="ECO:0000256" key="8">
    <source>
        <dbReference type="ARBA" id="ARBA00023136"/>
    </source>
</evidence>
<evidence type="ECO:0000256" key="1">
    <source>
        <dbReference type="ARBA" id="ARBA00004651"/>
    </source>
</evidence>
<dbReference type="InterPro" id="IPR035906">
    <property type="entry name" value="MetI-like_sf"/>
</dbReference>
<evidence type="ECO:0000256" key="3">
    <source>
        <dbReference type="ARBA" id="ARBA00022448"/>
    </source>
</evidence>